<dbReference type="Proteomes" id="UP001205185">
    <property type="component" value="Unassembled WGS sequence"/>
</dbReference>
<sequence>MDDTLERTAFRRAQRRVPDLFARTGPPRTVVVVPSLSMDSAGLVKIPGIEHYEERLLFTLQLLHEPATRVVYVTSEPVAPEVVDYALDLVPSLPRAHARARLTMLDCGSRDPIPLTAKILRHPGVLARLRAFSRDDAVLVTFTSSGLERTLAVRLGVPLYAPDPDLAELGTKTGSRRLFLDAGVPVADGVEGLRDLGDVVDALVSLRRADPTMARAIIKLNESFGAGGNVIFSFADAPVSGLADWVRRELPRRAVFATPPDEWDNYLAQVEVMGAVVERLVEGDEVTSPSAQVLLGVGGGVGVLTTHDQVLDGQIFAGCAFPARAEYRLEIQDLALRTGQALASRSVVGIASVDFVSVRSGSQWRHYALELNLRMGGGTAPYFLLHGLVEGGYDPVTGRYLTPEGAPRAYFATDRLYRGEYRALSPSDVVDTLVRERLHFRTGTRTGAVAYMLGGLEIGRFGVVVVERDTAAAERGYLEIVRAMDARVSRIAQTG</sequence>
<dbReference type="PANTHER" id="PTHR14465:SF0">
    <property type="entry name" value="IQ DOMAIN-CONTAINING PROTEIN H"/>
    <property type="match status" value="1"/>
</dbReference>
<dbReference type="Gene3D" id="3.30.470.20">
    <property type="entry name" value="ATP-grasp fold, B domain"/>
    <property type="match status" value="1"/>
</dbReference>
<organism evidence="3 4">
    <name type="scientific">Actinokineospora diospyrosa</name>
    <dbReference type="NCBI Taxonomy" id="103728"/>
    <lineage>
        <taxon>Bacteria</taxon>
        <taxon>Bacillati</taxon>
        <taxon>Actinomycetota</taxon>
        <taxon>Actinomycetes</taxon>
        <taxon>Pseudonocardiales</taxon>
        <taxon>Pseudonocardiaceae</taxon>
        <taxon>Actinokineospora</taxon>
    </lineage>
</organism>
<accession>A0ABT1I568</accession>
<comment type="caution">
    <text evidence="3">The sequence shown here is derived from an EMBL/GenBank/DDBJ whole genome shotgun (WGS) entry which is preliminary data.</text>
</comment>
<keyword evidence="4" id="KW-1185">Reference proteome</keyword>
<evidence type="ECO:0000313" key="4">
    <source>
        <dbReference type="Proteomes" id="UP001205185"/>
    </source>
</evidence>
<name>A0ABT1I568_9PSEU</name>
<dbReference type="InterPro" id="IPR038752">
    <property type="entry name" value="IQCH"/>
</dbReference>
<dbReference type="InterPro" id="IPR056855">
    <property type="entry name" value="ATP-grasp_IQCH"/>
</dbReference>
<dbReference type="PANTHER" id="PTHR14465">
    <property type="entry name" value="IQ DOMAIN-CONTAINING PROTEIN H"/>
    <property type="match status" value="1"/>
</dbReference>
<proteinExistence type="predicted"/>
<evidence type="ECO:0000256" key="1">
    <source>
        <dbReference type="PROSITE-ProRule" id="PRU00409"/>
    </source>
</evidence>
<evidence type="ECO:0000259" key="2">
    <source>
        <dbReference type="PROSITE" id="PS50975"/>
    </source>
</evidence>
<dbReference type="RefSeq" id="WP_253884689.1">
    <property type="nucleotide sequence ID" value="NZ_BAAAVB010000002.1"/>
</dbReference>
<dbReference type="EMBL" id="JAMTCO010000001">
    <property type="protein sequence ID" value="MCP2267774.1"/>
    <property type="molecule type" value="Genomic_DNA"/>
</dbReference>
<protein>
    <recommendedName>
        <fullName evidence="2">ATP-grasp domain-containing protein</fullName>
    </recommendedName>
</protein>
<dbReference type="InterPro" id="IPR011761">
    <property type="entry name" value="ATP-grasp"/>
</dbReference>
<dbReference type="SUPFAM" id="SSF56059">
    <property type="entry name" value="Glutathione synthetase ATP-binding domain-like"/>
    <property type="match status" value="1"/>
</dbReference>
<evidence type="ECO:0000313" key="3">
    <source>
        <dbReference type="EMBL" id="MCP2267774.1"/>
    </source>
</evidence>
<keyword evidence="1" id="KW-0547">Nucleotide-binding</keyword>
<gene>
    <name evidence="3" type="ORF">LV75_000256</name>
</gene>
<dbReference type="Pfam" id="PF24923">
    <property type="entry name" value="ATP-grasp_IQCH"/>
    <property type="match status" value="1"/>
</dbReference>
<feature type="domain" description="ATP-grasp" evidence="2">
    <location>
        <begin position="176"/>
        <end position="402"/>
    </location>
</feature>
<reference evidence="3 4" key="1">
    <citation type="submission" date="2022-06" db="EMBL/GenBank/DDBJ databases">
        <title>Genomic Encyclopedia of Archaeal and Bacterial Type Strains, Phase II (KMG-II): from individual species to whole genera.</title>
        <authorList>
            <person name="Goeker M."/>
        </authorList>
    </citation>
    <scope>NUCLEOTIDE SEQUENCE [LARGE SCALE GENOMIC DNA]</scope>
    <source>
        <strain evidence="3 4">DSM 44255</strain>
    </source>
</reference>
<keyword evidence="1" id="KW-0067">ATP-binding</keyword>
<dbReference type="PROSITE" id="PS50975">
    <property type="entry name" value="ATP_GRASP"/>
    <property type="match status" value="1"/>
</dbReference>